<accession>A0A1I4DC19</accession>
<evidence type="ECO:0000313" key="2">
    <source>
        <dbReference type="Proteomes" id="UP000199473"/>
    </source>
</evidence>
<proteinExistence type="predicted"/>
<sequence length="114" mass="13138">MPTMKEEVSGFWEYATIDDVTFPSVLDALRELTETPPGQDDTERMLHFVGLMLDQGFIAVSSPYADPPGEPWCDGDRDAVLRRIRQEWEALDHEPTFLDLCWFHRPRENGAKRA</sequence>
<gene>
    <name evidence="1" type="ORF">SAMN02745775_11063</name>
</gene>
<organism evidence="1 2">
    <name type="scientific">Falsiroseomonas stagni DSM 19981</name>
    <dbReference type="NCBI Taxonomy" id="1123062"/>
    <lineage>
        <taxon>Bacteria</taxon>
        <taxon>Pseudomonadati</taxon>
        <taxon>Pseudomonadota</taxon>
        <taxon>Alphaproteobacteria</taxon>
        <taxon>Acetobacterales</taxon>
        <taxon>Roseomonadaceae</taxon>
        <taxon>Falsiroseomonas</taxon>
    </lineage>
</organism>
<dbReference type="OrthoDB" id="9768634at2"/>
<name>A0A1I4DC19_9PROT</name>
<dbReference type="Proteomes" id="UP000199473">
    <property type="component" value="Unassembled WGS sequence"/>
</dbReference>
<evidence type="ECO:0000313" key="1">
    <source>
        <dbReference type="EMBL" id="SFK90320.1"/>
    </source>
</evidence>
<dbReference type="EMBL" id="FOSQ01000010">
    <property type="protein sequence ID" value="SFK90320.1"/>
    <property type="molecule type" value="Genomic_DNA"/>
</dbReference>
<protein>
    <submittedName>
        <fullName evidence="1">Uncharacterized protein</fullName>
    </submittedName>
</protein>
<dbReference type="AlphaFoldDB" id="A0A1I4DC19"/>
<keyword evidence="2" id="KW-1185">Reference proteome</keyword>
<dbReference type="STRING" id="1123062.SAMN02745775_11063"/>
<reference evidence="1 2" key="1">
    <citation type="submission" date="2016-10" db="EMBL/GenBank/DDBJ databases">
        <authorList>
            <person name="de Groot N.N."/>
        </authorList>
    </citation>
    <scope>NUCLEOTIDE SEQUENCE [LARGE SCALE GENOMIC DNA]</scope>
    <source>
        <strain evidence="1 2">DSM 19981</strain>
    </source>
</reference>